<feature type="region of interest" description="Disordered" evidence="1">
    <location>
        <begin position="176"/>
        <end position="196"/>
    </location>
</feature>
<accession>A0A9W7EM42</accession>
<name>A0A9W7EM42_9STRA</name>
<evidence type="ECO:0000256" key="1">
    <source>
        <dbReference type="SAM" id="MobiDB-lite"/>
    </source>
</evidence>
<reference evidence="3" key="1">
    <citation type="journal article" date="2023" name="Commun. Biol.">
        <title>Genome analysis of Parmales, the sister group of diatoms, reveals the evolutionary specialization of diatoms from phago-mixotrophs to photoautotrophs.</title>
        <authorList>
            <person name="Ban H."/>
            <person name="Sato S."/>
            <person name="Yoshikawa S."/>
            <person name="Yamada K."/>
            <person name="Nakamura Y."/>
            <person name="Ichinomiya M."/>
            <person name="Sato N."/>
            <person name="Blanc-Mathieu R."/>
            <person name="Endo H."/>
            <person name="Kuwata A."/>
            <person name="Ogata H."/>
        </authorList>
    </citation>
    <scope>NUCLEOTIDE SEQUENCE [LARGE SCALE GENOMIC DNA]</scope>
</reference>
<gene>
    <name evidence="2" type="ORF">TL16_g09842</name>
</gene>
<evidence type="ECO:0000313" key="2">
    <source>
        <dbReference type="EMBL" id="GMH84183.1"/>
    </source>
</evidence>
<dbReference type="EMBL" id="BLQM01000340">
    <property type="protein sequence ID" value="GMH84183.1"/>
    <property type="molecule type" value="Genomic_DNA"/>
</dbReference>
<proteinExistence type="predicted"/>
<protein>
    <submittedName>
        <fullName evidence="2">Uncharacterized protein</fullName>
    </submittedName>
</protein>
<feature type="non-terminal residue" evidence="2">
    <location>
        <position position="196"/>
    </location>
</feature>
<evidence type="ECO:0000313" key="3">
    <source>
        <dbReference type="Proteomes" id="UP001162640"/>
    </source>
</evidence>
<feature type="region of interest" description="Disordered" evidence="1">
    <location>
        <begin position="1"/>
        <end position="29"/>
    </location>
</feature>
<organism evidence="2 3">
    <name type="scientific">Triparma laevis f. inornata</name>
    <dbReference type="NCBI Taxonomy" id="1714386"/>
    <lineage>
        <taxon>Eukaryota</taxon>
        <taxon>Sar</taxon>
        <taxon>Stramenopiles</taxon>
        <taxon>Ochrophyta</taxon>
        <taxon>Bolidophyceae</taxon>
        <taxon>Parmales</taxon>
        <taxon>Triparmaceae</taxon>
        <taxon>Triparma</taxon>
    </lineage>
</organism>
<dbReference type="Proteomes" id="UP001162640">
    <property type="component" value="Unassembled WGS sequence"/>
</dbReference>
<sequence length="196" mass="20178">MAGPRPVETSMRTCNVGGLEDSGAHEDSVHAELHHEGGVGGGGNASGGEVHDGKLSSLSDLLHEVVRSLHLLGGDEELIIGHNREVLNLAHDGAGVPDSLDDVSSSGLSLGSEHGASLGDAAEGLSEISAAANEGDGELVLINMVNLISHSQNLTLINIINLQSLQNLRLNEVPDTSLGHDGDGDGVFDLSDHDRV</sequence>
<dbReference type="AlphaFoldDB" id="A0A9W7EM42"/>
<comment type="caution">
    <text evidence="2">The sequence shown here is derived from an EMBL/GenBank/DDBJ whole genome shotgun (WGS) entry which is preliminary data.</text>
</comment>
<feature type="non-terminal residue" evidence="2">
    <location>
        <position position="1"/>
    </location>
</feature>